<reference evidence="6 7" key="1">
    <citation type="submission" date="2019-03" db="EMBL/GenBank/DDBJ databases">
        <title>Single cell metagenomics reveals metabolic interactions within the superorganism composed of flagellate Streblomastix strix and complex community of Bacteroidetes bacteria on its surface.</title>
        <authorList>
            <person name="Treitli S.C."/>
            <person name="Kolisko M."/>
            <person name="Husnik F."/>
            <person name="Keeling P."/>
            <person name="Hampl V."/>
        </authorList>
    </citation>
    <scope>NUCLEOTIDE SEQUENCE [LARGE SCALE GENOMIC DNA]</scope>
    <source>
        <strain evidence="6">ST1C</strain>
    </source>
</reference>
<evidence type="ECO:0000259" key="5">
    <source>
        <dbReference type="PROSITE" id="PS50119"/>
    </source>
</evidence>
<dbReference type="Pfam" id="PF00643">
    <property type="entry name" value="zf-B_box"/>
    <property type="match status" value="1"/>
</dbReference>
<name>A0A5J4W574_9EUKA</name>
<feature type="domain" description="B box-type" evidence="5">
    <location>
        <begin position="107"/>
        <end position="150"/>
    </location>
</feature>
<dbReference type="AlphaFoldDB" id="A0A5J4W574"/>
<comment type="caution">
    <text evidence="6">The sequence shown here is derived from an EMBL/GenBank/DDBJ whole genome shotgun (WGS) entry which is preliminary data.</text>
</comment>
<dbReference type="SUPFAM" id="SSF57889">
    <property type="entry name" value="Cysteine-rich domain"/>
    <property type="match status" value="1"/>
</dbReference>
<dbReference type="OrthoDB" id="414534at2759"/>
<dbReference type="Proteomes" id="UP000324800">
    <property type="component" value="Unassembled WGS sequence"/>
</dbReference>
<dbReference type="EMBL" id="SNRW01003351">
    <property type="protein sequence ID" value="KAA6390081.1"/>
    <property type="molecule type" value="Genomic_DNA"/>
</dbReference>
<evidence type="ECO:0000313" key="7">
    <source>
        <dbReference type="Proteomes" id="UP000324800"/>
    </source>
</evidence>
<protein>
    <submittedName>
        <fullName evidence="6">Putative b-box zinc finger family protein</fullName>
    </submittedName>
</protein>
<feature type="compositionally biased region" description="Polar residues" evidence="4">
    <location>
        <begin position="383"/>
        <end position="417"/>
    </location>
</feature>
<dbReference type="InterPro" id="IPR046349">
    <property type="entry name" value="C1-like_sf"/>
</dbReference>
<dbReference type="InterPro" id="IPR049808">
    <property type="entry name" value="CONSTANS-like_Bbox1"/>
</dbReference>
<proteinExistence type="predicted"/>
<keyword evidence="1" id="KW-0479">Metal-binding</keyword>
<evidence type="ECO:0000256" key="4">
    <source>
        <dbReference type="SAM" id="MobiDB-lite"/>
    </source>
</evidence>
<dbReference type="CDD" id="cd19821">
    <property type="entry name" value="Bbox1_BBX-like"/>
    <property type="match status" value="1"/>
</dbReference>
<dbReference type="Gene3D" id="3.30.160.60">
    <property type="entry name" value="Classic Zinc Finger"/>
    <property type="match status" value="1"/>
</dbReference>
<gene>
    <name evidence="6" type="ORF">EZS28_014391</name>
</gene>
<dbReference type="SUPFAM" id="SSF57845">
    <property type="entry name" value="B-box zinc-binding domain"/>
    <property type="match status" value="1"/>
</dbReference>
<dbReference type="Gene3D" id="4.10.830.40">
    <property type="match status" value="1"/>
</dbReference>
<keyword evidence="3" id="KW-0863">Zinc-finger</keyword>
<sequence length="434" mass="48300">MSQSDQRRPTGDPLEDLISEAQGYLSEGNKQYSLQQNSSKSQITFRSPAPQNVGINCEACPPGSPQPALYYCKQCRGNFCQQCDQQYHPNNNPLMRRHTRVPIGTPLAALFCSEHPDEELSYYCLDCEGNCICAECAIRGRHKEHDVQPIRRAYSEIVKRVKEVVGNLEARRDVVNTILARIESHKREIGENTRSIKESMALSFNEVREKLKKKEAEFVSAADKFQEDQIEELSKFITYAATKQDALAETISALRSAEEKEDEVSLLNFYGATKKQAATLLKETPIDVNLPEVANRRCYLNMESANRQLDALHGLHLAIASIQANYTQPGGVSSVQTTQGPPIMGQNMSQSRSRSQQQQYLPQSYPVDGINSSPYNNIGIGYDNQTPMSNISGYQQQRQGIGRNSDSVVGSSANGTPGQAARRSGSSHKRRSDD</sequence>
<feature type="compositionally biased region" description="Low complexity" evidence="4">
    <location>
        <begin position="349"/>
        <end position="366"/>
    </location>
</feature>
<accession>A0A5J4W574</accession>
<dbReference type="CDD" id="cd19756">
    <property type="entry name" value="Bbox2"/>
    <property type="match status" value="1"/>
</dbReference>
<evidence type="ECO:0000256" key="3">
    <source>
        <dbReference type="PROSITE-ProRule" id="PRU00024"/>
    </source>
</evidence>
<feature type="compositionally biased region" description="Basic residues" evidence="4">
    <location>
        <begin position="425"/>
        <end position="434"/>
    </location>
</feature>
<dbReference type="InterPro" id="IPR047153">
    <property type="entry name" value="TRIM45/56/19-like"/>
</dbReference>
<dbReference type="GO" id="GO:0008270">
    <property type="term" value="F:zinc ion binding"/>
    <property type="evidence" value="ECO:0007669"/>
    <property type="project" value="UniProtKB-KW"/>
</dbReference>
<organism evidence="6 7">
    <name type="scientific">Streblomastix strix</name>
    <dbReference type="NCBI Taxonomy" id="222440"/>
    <lineage>
        <taxon>Eukaryota</taxon>
        <taxon>Metamonada</taxon>
        <taxon>Preaxostyla</taxon>
        <taxon>Oxymonadida</taxon>
        <taxon>Streblomastigidae</taxon>
        <taxon>Streblomastix</taxon>
    </lineage>
</organism>
<evidence type="ECO:0000313" key="6">
    <source>
        <dbReference type="EMBL" id="KAA6390081.1"/>
    </source>
</evidence>
<dbReference type="PANTHER" id="PTHR25462">
    <property type="entry name" value="BONUS, ISOFORM C-RELATED"/>
    <property type="match status" value="1"/>
</dbReference>
<evidence type="ECO:0000256" key="1">
    <source>
        <dbReference type="ARBA" id="ARBA00022723"/>
    </source>
</evidence>
<feature type="domain" description="B box-type" evidence="5">
    <location>
        <begin position="60"/>
        <end position="103"/>
    </location>
</feature>
<evidence type="ECO:0000256" key="2">
    <source>
        <dbReference type="ARBA" id="ARBA00022833"/>
    </source>
</evidence>
<dbReference type="PANTHER" id="PTHR25462:SF296">
    <property type="entry name" value="MEIOTIC P26, ISOFORM F"/>
    <property type="match status" value="1"/>
</dbReference>
<dbReference type="SMART" id="SM00336">
    <property type="entry name" value="BBOX"/>
    <property type="match status" value="2"/>
</dbReference>
<keyword evidence="2" id="KW-0862">Zinc</keyword>
<feature type="compositionally biased region" description="Polar residues" evidence="4">
    <location>
        <begin position="328"/>
        <end position="340"/>
    </location>
</feature>
<dbReference type="InterPro" id="IPR000315">
    <property type="entry name" value="Znf_B-box"/>
</dbReference>
<feature type="region of interest" description="Disordered" evidence="4">
    <location>
        <begin position="328"/>
        <end position="434"/>
    </location>
</feature>
<dbReference type="PROSITE" id="PS50119">
    <property type="entry name" value="ZF_BBOX"/>
    <property type="match status" value="2"/>
</dbReference>